<organism evidence="1 2">
    <name type="scientific">Micrococcus lylae</name>
    <dbReference type="NCBI Taxonomy" id="1273"/>
    <lineage>
        <taxon>Bacteria</taxon>
        <taxon>Bacillati</taxon>
        <taxon>Actinomycetota</taxon>
        <taxon>Actinomycetes</taxon>
        <taxon>Micrococcales</taxon>
        <taxon>Micrococcaceae</taxon>
        <taxon>Micrococcus</taxon>
    </lineage>
</organism>
<reference evidence="1 2" key="1">
    <citation type="submission" date="2017-02" db="EMBL/GenBank/DDBJ databases">
        <authorList>
            <person name="Peterson S.W."/>
        </authorList>
    </citation>
    <scope>NUCLEOTIDE SEQUENCE [LARGE SCALE GENOMIC DNA]</scope>
    <source>
        <strain evidence="1 2">2B3F</strain>
    </source>
</reference>
<sequence length="213" mass="22849">MRTRVNGARVGRRVDQHRGCVRSLSGQGWGCAGRKGTCGVRPVRRGLDVARRRDVPEVSRSVSTCGFCGEPVLAQGPCRSSCGSGGGSSPFGVWVSRGFPTTAPDPFCTASPGFVQSPMSFVPIVSTFFSTGVICVRMIPRFSAPEACGNVWTSVEIRMTSVSFPSAVERRFPTLRIIVAAAWAGRFHALAAVHMQTPSPQSSPQGWTMWTIL</sequence>
<evidence type="ECO:0000313" key="2">
    <source>
        <dbReference type="Proteomes" id="UP000196230"/>
    </source>
</evidence>
<accession>A0A1R4JXK2</accession>
<name>A0A1R4JXK2_9MICC</name>
<proteinExistence type="predicted"/>
<dbReference type="EMBL" id="FUKP01000071">
    <property type="protein sequence ID" value="SJN36702.1"/>
    <property type="molecule type" value="Genomic_DNA"/>
</dbReference>
<protein>
    <submittedName>
        <fullName evidence="1">Uncharacterized protein</fullName>
    </submittedName>
</protein>
<dbReference type="AlphaFoldDB" id="A0A1R4JXK2"/>
<dbReference type="Proteomes" id="UP000196230">
    <property type="component" value="Unassembled WGS sequence"/>
</dbReference>
<evidence type="ECO:0000313" key="1">
    <source>
        <dbReference type="EMBL" id="SJN36702.1"/>
    </source>
</evidence>
<gene>
    <name evidence="1" type="ORF">FM125_11195</name>
</gene>